<gene>
    <name evidence="1" type="ordered locus">Closa_1398</name>
</gene>
<keyword evidence="2" id="KW-1185">Reference proteome</keyword>
<protein>
    <recommendedName>
        <fullName evidence="3">HK97 gp10 family phage protein</fullName>
    </recommendedName>
</protein>
<evidence type="ECO:0008006" key="3">
    <source>
        <dbReference type="Google" id="ProtNLM"/>
    </source>
</evidence>
<dbReference type="KEGG" id="csh:Closa_1398"/>
<name>D9R924_LACSW</name>
<dbReference type="PaxDb" id="610130-Closa_1398"/>
<reference evidence="1" key="1">
    <citation type="submission" date="2010-07" db="EMBL/GenBank/DDBJ databases">
        <title>Complete sequence of Clostridium saccharolyticum WM1.</title>
        <authorList>
            <consortium name="US DOE Joint Genome Institute"/>
            <person name="Lucas S."/>
            <person name="Copeland A."/>
            <person name="Lapidus A."/>
            <person name="Cheng J.-F."/>
            <person name="Bruce D."/>
            <person name="Goodwin L."/>
            <person name="Pitluck S."/>
            <person name="Chertkov O."/>
            <person name="Detter J.C."/>
            <person name="Han C."/>
            <person name="Tapia R."/>
            <person name="Land M."/>
            <person name="Hauser L."/>
            <person name="Chang Y.-J."/>
            <person name="Jeffries C."/>
            <person name="Kyrpides N."/>
            <person name="Ivanova N."/>
            <person name="Mikhailova N."/>
            <person name="Mouttaki H."/>
            <person name="Lin L."/>
            <person name="Zhou J."/>
            <person name="Hemme C.L."/>
            <person name="Woyke T."/>
        </authorList>
    </citation>
    <scope>NUCLEOTIDE SEQUENCE [LARGE SCALE GENOMIC DNA]</scope>
    <source>
        <strain evidence="1">WM1</strain>
    </source>
</reference>
<proteinExistence type="predicted"/>
<dbReference type="EMBL" id="CP002109">
    <property type="protein sequence ID" value="ADL03999.1"/>
    <property type="molecule type" value="Genomic_DNA"/>
</dbReference>
<organism evidence="1 2">
    <name type="scientific">Lacrimispora saccharolytica (strain ATCC 35040 / DSM 2544 / NRCC 2533 / WM1)</name>
    <name type="common">Clostridium saccharolyticum</name>
    <dbReference type="NCBI Taxonomy" id="610130"/>
    <lineage>
        <taxon>Bacteria</taxon>
        <taxon>Bacillati</taxon>
        <taxon>Bacillota</taxon>
        <taxon>Clostridia</taxon>
        <taxon>Lachnospirales</taxon>
        <taxon>Lachnospiraceae</taxon>
        <taxon>Lacrimispora</taxon>
    </lineage>
</organism>
<dbReference type="InterPro" id="IPR010064">
    <property type="entry name" value="HK97-gp10_tail"/>
</dbReference>
<dbReference type="HOGENOM" id="CLU_119007_0_0_9"/>
<dbReference type="RefSeq" id="WP_013272090.1">
    <property type="nucleotide sequence ID" value="NC_014376.1"/>
</dbReference>
<evidence type="ECO:0000313" key="2">
    <source>
        <dbReference type="Proteomes" id="UP000001662"/>
    </source>
</evidence>
<dbReference type="Proteomes" id="UP000001662">
    <property type="component" value="Chromosome"/>
</dbReference>
<evidence type="ECO:0000313" key="1">
    <source>
        <dbReference type="EMBL" id="ADL03999.1"/>
    </source>
</evidence>
<dbReference type="OrthoDB" id="1850874at2"/>
<accession>D9R924</accession>
<sequence length="168" mass="18941">MSSSNYRNNKAMIDKFRKELMAELGEIKDIDRKIMTRAVNDGLARIKKNTPVGLHPNPVTFTVKNGKEAGTVVSFKVSNQRTGGFLRESWRKTPTVKATDGTQAELTNTADYASFWNDGHRIVTKIGGPTKGFVKGTHELEKTVSYVNKRMVSLFKAEIERIDKKYDK</sequence>
<dbReference type="Pfam" id="PF04883">
    <property type="entry name" value="HK97-gp10_like"/>
    <property type="match status" value="1"/>
</dbReference>
<dbReference type="STRING" id="610130.Closa_1398"/>
<dbReference type="eggNOG" id="ENOG5033944">
    <property type="taxonomic scope" value="Bacteria"/>
</dbReference>
<dbReference type="AlphaFoldDB" id="D9R924"/>